<keyword evidence="4" id="KW-1185">Reference proteome</keyword>
<protein>
    <submittedName>
        <fullName evidence="3">Ig-like domain-containing protein</fullName>
    </submittedName>
</protein>
<feature type="compositionally biased region" description="Low complexity" evidence="1">
    <location>
        <begin position="154"/>
        <end position="167"/>
    </location>
</feature>
<feature type="region of interest" description="Disordered" evidence="1">
    <location>
        <begin position="29"/>
        <end position="180"/>
    </location>
</feature>
<proteinExistence type="predicted"/>
<feature type="compositionally biased region" description="Low complexity" evidence="1">
    <location>
        <begin position="71"/>
        <end position="85"/>
    </location>
</feature>
<keyword evidence="2" id="KW-0732">Signal</keyword>
<dbReference type="EMBL" id="JANDBD010000011">
    <property type="protein sequence ID" value="MCP9275386.1"/>
    <property type="molecule type" value="Genomic_DNA"/>
</dbReference>
<feature type="signal peptide" evidence="2">
    <location>
        <begin position="1"/>
        <end position="30"/>
    </location>
</feature>
<feature type="chain" id="PRO_5045052187" evidence="2">
    <location>
        <begin position="31"/>
        <end position="954"/>
    </location>
</feature>
<evidence type="ECO:0000256" key="1">
    <source>
        <dbReference type="SAM" id="MobiDB-lite"/>
    </source>
</evidence>
<feature type="compositionally biased region" description="Polar residues" evidence="1">
    <location>
        <begin position="86"/>
        <end position="103"/>
    </location>
</feature>
<gene>
    <name evidence="3" type="ORF">NM203_24665</name>
</gene>
<evidence type="ECO:0000313" key="3">
    <source>
        <dbReference type="EMBL" id="MCP9275386.1"/>
    </source>
</evidence>
<organism evidence="3 4">
    <name type="scientific">Mycolicibacterium arenosum</name>
    <dbReference type="NCBI Taxonomy" id="2952157"/>
    <lineage>
        <taxon>Bacteria</taxon>
        <taxon>Bacillati</taxon>
        <taxon>Actinomycetota</taxon>
        <taxon>Actinomycetes</taxon>
        <taxon>Mycobacteriales</taxon>
        <taxon>Mycobacteriaceae</taxon>
        <taxon>Mycolicibacterium</taxon>
    </lineage>
</organism>
<evidence type="ECO:0000313" key="4">
    <source>
        <dbReference type="Proteomes" id="UP001651690"/>
    </source>
</evidence>
<sequence length="954" mass="95106">MATYVGRIGALAVALGVGVAVTGSPAVAWAEPTAPSPSSDSAAPSDTQDTASTDPPVDADGESSSTASQASNTVSDDSTVSGSSTQETTTLPGGVTISSSGGARTSDAMPGAQEPVSSSPPLATPLHGGSAVVTPQKQGNDDPPAGDTPTQKVAPASADGGAAATPPAEDPGPESTVPTVATPSALRAAPSLMSTSSSRTSLTASDATTLAPAPDPIASLIAIPGQVITAVIGTLLSPFLAPAGTPSQPPLLWAVLGWVRREIQTTFFNRRPVLAAPTDVVQLDRVVTGVTVGTDPDGDEVVYTVAPTSAAGGTVTVDDQGGFLYVAPENWNGATELTDSFVVTVSDATDGFHVHGLAGLFFGGGHTTTRTVEVTLAPTDVEPIATAAGSITVPTSGAGWARGVDGTLAAYYRTGSGTTADPYRTTITVLRQGRTPVSSTADGSVTGGVTVLADGTTAVTTRTGAGTLGDPSNVVFTVMRPGVATETLTTAGTPGLAYPNVGQTAVAGLTYIAVDGVLRMGAVRVARVGEPPIVITFDGRPQFFAPRVGADGTVVFTSTLLADDGSTISNTVNVLPAGSRALQQYTFAADGPEQLAGDPTVGGNGTVVFATMSGSGTDGDPVETTVTILRPNQNPLVRTTVGAFSAAEVGSDGTVAYATETGSGAATETTITVVRPGQSAVASTTSGRLHSTQIGDDGTVAAQTYTGVGSPADPYRLTVTVLRPSADPIMTTATAGYLFLPQIGADGTVVVDALTGPSGGWHHEFIVLRPGRDPASIVTDMPGSTAVVGSDGTVAVRSTSYAGPSPVTEIVVLRGGQGTASSYTAAGSGLFNPAIGADGTVVVTSTDGPAAVVTVIRPGQSAATYTGTGVLGTEPFIGSDGVIYQPLETDGRTNTDVIVIEPSGESKLLSLTGRLLDFTVHDIDGASVLVATTSPADSTTTYTSYEITLAPTTV</sequence>
<comment type="caution">
    <text evidence="3">The sequence shown here is derived from an EMBL/GenBank/DDBJ whole genome shotgun (WGS) entry which is preliminary data.</text>
</comment>
<evidence type="ECO:0000256" key="2">
    <source>
        <dbReference type="SAM" id="SignalP"/>
    </source>
</evidence>
<feature type="compositionally biased region" description="Low complexity" evidence="1">
    <location>
        <begin position="32"/>
        <end position="56"/>
    </location>
</feature>
<reference evidence="3 4" key="1">
    <citation type="submission" date="2022-06" db="EMBL/GenBank/DDBJ databases">
        <title>Mycolicibacterium sp. CAU 1645 isolated from seawater.</title>
        <authorList>
            <person name="Kim W."/>
        </authorList>
    </citation>
    <scope>NUCLEOTIDE SEQUENCE [LARGE SCALE GENOMIC DNA]</scope>
    <source>
        <strain evidence="3 4">CAU 1645</strain>
    </source>
</reference>
<accession>A0ABT1M885</accession>
<dbReference type="Proteomes" id="UP001651690">
    <property type="component" value="Unassembled WGS sequence"/>
</dbReference>
<name>A0ABT1M885_9MYCO</name>